<feature type="transmembrane region" description="Helical" evidence="8">
    <location>
        <begin position="325"/>
        <end position="349"/>
    </location>
</feature>
<name>A0A0W1ABZ8_9GAMM</name>
<dbReference type="GO" id="GO:0015293">
    <property type="term" value="F:symporter activity"/>
    <property type="evidence" value="ECO:0007669"/>
    <property type="project" value="UniProtKB-KW"/>
</dbReference>
<keyword evidence="4 8" id="KW-0812">Transmembrane</keyword>
<feature type="transmembrane region" description="Helical" evidence="8">
    <location>
        <begin position="113"/>
        <end position="135"/>
    </location>
</feature>
<evidence type="ECO:0000313" key="10">
    <source>
        <dbReference type="EMBL" id="KTD78807.1"/>
    </source>
</evidence>
<feature type="transmembrane region" description="Helical" evidence="8">
    <location>
        <begin position="393"/>
        <end position="411"/>
    </location>
</feature>
<evidence type="ECO:0000256" key="2">
    <source>
        <dbReference type="ARBA" id="ARBA00022448"/>
    </source>
</evidence>
<dbReference type="GO" id="GO:0005886">
    <property type="term" value="C:plasma membrane"/>
    <property type="evidence" value="ECO:0007669"/>
    <property type="project" value="UniProtKB-SubCell"/>
</dbReference>
<evidence type="ECO:0000256" key="5">
    <source>
        <dbReference type="ARBA" id="ARBA00022847"/>
    </source>
</evidence>
<dbReference type="RefSeq" id="WP_058480274.1">
    <property type="nucleotide sequence ID" value="NZ_CAAAIQ010000015.1"/>
</dbReference>
<dbReference type="Gene3D" id="1.20.1250.20">
    <property type="entry name" value="MFS general substrate transporter like domains"/>
    <property type="match status" value="2"/>
</dbReference>
<evidence type="ECO:0000256" key="6">
    <source>
        <dbReference type="ARBA" id="ARBA00022989"/>
    </source>
</evidence>
<feature type="transmembrane region" description="Helical" evidence="8">
    <location>
        <begin position="180"/>
        <end position="199"/>
    </location>
</feature>
<dbReference type="InterPro" id="IPR011701">
    <property type="entry name" value="MFS"/>
</dbReference>
<feature type="transmembrane region" description="Helical" evidence="8">
    <location>
        <begin position="299"/>
        <end position="319"/>
    </location>
</feature>
<dbReference type="EMBL" id="LNZB01000038">
    <property type="protein sequence ID" value="KTD78807.1"/>
    <property type="molecule type" value="Genomic_DNA"/>
</dbReference>
<dbReference type="PROSITE" id="PS50850">
    <property type="entry name" value="MFS"/>
    <property type="match status" value="1"/>
</dbReference>
<evidence type="ECO:0000259" key="9">
    <source>
        <dbReference type="PROSITE" id="PS50850"/>
    </source>
</evidence>
<dbReference type="PANTHER" id="PTHR43528">
    <property type="entry name" value="ALPHA-KETOGLUTARATE PERMEASE"/>
    <property type="match status" value="1"/>
</dbReference>
<evidence type="ECO:0000256" key="1">
    <source>
        <dbReference type="ARBA" id="ARBA00004651"/>
    </source>
</evidence>
<keyword evidence="6 8" id="KW-1133">Transmembrane helix</keyword>
<keyword evidence="3" id="KW-1003">Cell membrane</keyword>
<feature type="transmembrane region" description="Helical" evidence="8">
    <location>
        <begin position="270"/>
        <end position="290"/>
    </location>
</feature>
<evidence type="ECO:0000256" key="8">
    <source>
        <dbReference type="SAM" id="Phobius"/>
    </source>
</evidence>
<gene>
    <name evidence="10" type="ORF">Lwal_1577</name>
</gene>
<comment type="caution">
    <text evidence="10">The sequence shown here is derived from an EMBL/GenBank/DDBJ whole genome shotgun (WGS) entry which is preliminary data.</text>
</comment>
<evidence type="ECO:0000256" key="3">
    <source>
        <dbReference type="ARBA" id="ARBA00022475"/>
    </source>
</evidence>
<feature type="transmembrane region" description="Helical" evidence="8">
    <location>
        <begin position="361"/>
        <end position="387"/>
    </location>
</feature>
<dbReference type="STRING" id="66969.Lwal_1577"/>
<keyword evidence="5" id="KW-0769">Symport</keyword>
<feature type="transmembrane region" description="Helical" evidence="8">
    <location>
        <begin position="44"/>
        <end position="68"/>
    </location>
</feature>
<dbReference type="SUPFAM" id="SSF103473">
    <property type="entry name" value="MFS general substrate transporter"/>
    <property type="match status" value="1"/>
</dbReference>
<feature type="transmembrane region" description="Helical" evidence="8">
    <location>
        <begin position="234"/>
        <end position="258"/>
    </location>
</feature>
<dbReference type="OrthoDB" id="3690818at2"/>
<dbReference type="InterPro" id="IPR020846">
    <property type="entry name" value="MFS_dom"/>
</dbReference>
<evidence type="ECO:0000256" key="7">
    <source>
        <dbReference type="ARBA" id="ARBA00023136"/>
    </source>
</evidence>
<reference evidence="10 11" key="1">
    <citation type="submission" date="2015-11" db="EMBL/GenBank/DDBJ databases">
        <title>Genomic analysis of 38 Legionella species identifies large and diverse effector repertoires.</title>
        <authorList>
            <person name="Burstein D."/>
            <person name="Amaro F."/>
            <person name="Zusman T."/>
            <person name="Lifshitz Z."/>
            <person name="Cohen O."/>
            <person name="Gilbert J.A."/>
            <person name="Pupko T."/>
            <person name="Shuman H.A."/>
            <person name="Segal G."/>
        </authorList>
    </citation>
    <scope>NUCLEOTIDE SEQUENCE [LARGE SCALE GENOMIC DNA]</scope>
    <source>
        <strain evidence="10 11">ATCC 51914</strain>
    </source>
</reference>
<dbReference type="PATRIC" id="fig|66969.6.peg.1721"/>
<sequence>MTKDQFTIVKLTALGGTLEFYDFTIYALFAPFISYHFFTNTNQLIGLINTFAVFALGYLARPLGGIFFGHLGDRLGRKSAFALAVFLMAIATLLMGCLPSYQSIGMTSPILLIGLRLMQGFSVGGEIPGAAIFTLEHVPENKQGFSIGIVFMCITLGNTLGAAVGLLLTTLLDHQQMMDWGWRVPFILGFLLGIISYVIRRNAIETPTFLAMQKEQQIHRVPILKLLQSSRKKLVISFLLTAVPASIISLLLYLPTYLTSVLKMDITHTYWINFMSFLSFALLTSFFGWISDLVSREKLVTFGATSLLLVSYVLFYKLSVFGESFIWVFVTGFTLFGAMVNGSYVALLAKSFPAPLRYSGVGLSYSLGIALFGGIAPLAFTGLIKWFGLVEAPAFYMIACGAITLASVWLMRRRVSS</sequence>
<evidence type="ECO:0000313" key="11">
    <source>
        <dbReference type="Proteomes" id="UP000054729"/>
    </source>
</evidence>
<dbReference type="Proteomes" id="UP000054729">
    <property type="component" value="Unassembled WGS sequence"/>
</dbReference>
<accession>A0A0W1ABZ8</accession>
<proteinExistence type="predicted"/>
<dbReference type="AlphaFoldDB" id="A0A0W1ABZ8"/>
<keyword evidence="11" id="KW-1185">Reference proteome</keyword>
<evidence type="ECO:0000256" key="4">
    <source>
        <dbReference type="ARBA" id="ARBA00022692"/>
    </source>
</evidence>
<keyword evidence="7 8" id="KW-0472">Membrane</keyword>
<organism evidence="10 11">
    <name type="scientific">Legionella waltersii</name>
    <dbReference type="NCBI Taxonomy" id="66969"/>
    <lineage>
        <taxon>Bacteria</taxon>
        <taxon>Pseudomonadati</taxon>
        <taxon>Pseudomonadota</taxon>
        <taxon>Gammaproteobacteria</taxon>
        <taxon>Legionellales</taxon>
        <taxon>Legionellaceae</taxon>
        <taxon>Legionella</taxon>
    </lineage>
</organism>
<dbReference type="Pfam" id="PF07690">
    <property type="entry name" value="MFS_1"/>
    <property type="match status" value="1"/>
</dbReference>
<protein>
    <submittedName>
        <fullName evidence="10">Major facilitator family transporter</fullName>
    </submittedName>
</protein>
<feature type="transmembrane region" description="Helical" evidence="8">
    <location>
        <begin position="20"/>
        <end position="38"/>
    </location>
</feature>
<feature type="domain" description="Major facilitator superfamily (MFS) profile" evidence="9">
    <location>
        <begin position="8"/>
        <end position="416"/>
    </location>
</feature>
<comment type="subcellular location">
    <subcellularLocation>
        <location evidence="1">Cell membrane</location>
        <topology evidence="1">Multi-pass membrane protein</topology>
    </subcellularLocation>
</comment>
<feature type="transmembrane region" description="Helical" evidence="8">
    <location>
        <begin position="80"/>
        <end position="101"/>
    </location>
</feature>
<keyword evidence="2" id="KW-0813">Transport</keyword>
<dbReference type="InterPro" id="IPR051084">
    <property type="entry name" value="H+-coupled_symporters"/>
</dbReference>
<dbReference type="PANTHER" id="PTHR43528:SF1">
    <property type="entry name" value="ALPHA-KETOGLUTARATE PERMEASE"/>
    <property type="match status" value="1"/>
</dbReference>
<dbReference type="InterPro" id="IPR036259">
    <property type="entry name" value="MFS_trans_sf"/>
</dbReference>
<feature type="transmembrane region" description="Helical" evidence="8">
    <location>
        <begin position="147"/>
        <end position="168"/>
    </location>
</feature>